<sequence length="128" mass="13764">MSAQLFLSSTDATPMYRQIVDQITARVIAGDWAPGSALPSIRELAAANGVSVITVKRAYLELEHAGVIVTRHGKGSTVAESLDPSRARLQGELLRQIDAVLITAERLGCTNAELQDLIANRRQQGNTP</sequence>
<dbReference type="SMART" id="SM00345">
    <property type="entry name" value="HTH_GNTR"/>
    <property type="match status" value="1"/>
</dbReference>
<protein>
    <submittedName>
        <fullName evidence="5">GntR family transcriptional regulator</fullName>
    </submittedName>
</protein>
<keyword evidence="1" id="KW-0805">Transcription regulation</keyword>
<evidence type="ECO:0000256" key="1">
    <source>
        <dbReference type="ARBA" id="ARBA00023015"/>
    </source>
</evidence>
<proteinExistence type="predicted"/>
<evidence type="ECO:0000256" key="2">
    <source>
        <dbReference type="ARBA" id="ARBA00023125"/>
    </source>
</evidence>
<evidence type="ECO:0000256" key="3">
    <source>
        <dbReference type="ARBA" id="ARBA00023163"/>
    </source>
</evidence>
<accession>A0A840S2E8</accession>
<evidence type="ECO:0000313" key="5">
    <source>
        <dbReference type="EMBL" id="MBB5203266.1"/>
    </source>
</evidence>
<dbReference type="OrthoDB" id="8582866at2"/>
<keyword evidence="2" id="KW-0238">DNA-binding</keyword>
<dbReference type="InterPro" id="IPR036390">
    <property type="entry name" value="WH_DNA-bd_sf"/>
</dbReference>
<feature type="domain" description="HTH gntR-type" evidence="4">
    <location>
        <begin position="13"/>
        <end position="81"/>
    </location>
</feature>
<dbReference type="AlphaFoldDB" id="A0A840S2E8"/>
<gene>
    <name evidence="5" type="ORF">HNQ51_000559</name>
</gene>
<dbReference type="EMBL" id="JACHHO010000001">
    <property type="protein sequence ID" value="MBB5203266.1"/>
    <property type="molecule type" value="Genomic_DNA"/>
</dbReference>
<dbReference type="InterPro" id="IPR000524">
    <property type="entry name" value="Tscrpt_reg_HTH_GntR"/>
</dbReference>
<reference evidence="5 6" key="1">
    <citation type="submission" date="2020-08" db="EMBL/GenBank/DDBJ databases">
        <title>Genomic Encyclopedia of Type Strains, Phase IV (KMG-IV): sequencing the most valuable type-strain genomes for metagenomic binning, comparative biology and taxonomic classification.</title>
        <authorList>
            <person name="Goeker M."/>
        </authorList>
    </citation>
    <scope>NUCLEOTIDE SEQUENCE [LARGE SCALE GENOMIC DNA]</scope>
    <source>
        <strain evidence="5 6">DSM 23958</strain>
    </source>
</reference>
<evidence type="ECO:0000313" key="6">
    <source>
        <dbReference type="Proteomes" id="UP000554837"/>
    </source>
</evidence>
<dbReference type="PANTHER" id="PTHR38445">
    <property type="entry name" value="HTH-TYPE TRANSCRIPTIONAL REPRESSOR YTRA"/>
    <property type="match status" value="1"/>
</dbReference>
<organism evidence="5 6">
    <name type="scientific">Inhella inkyongensis</name>
    <dbReference type="NCBI Taxonomy" id="392593"/>
    <lineage>
        <taxon>Bacteria</taxon>
        <taxon>Pseudomonadati</taxon>
        <taxon>Pseudomonadota</taxon>
        <taxon>Betaproteobacteria</taxon>
        <taxon>Burkholderiales</taxon>
        <taxon>Sphaerotilaceae</taxon>
        <taxon>Inhella</taxon>
    </lineage>
</organism>
<dbReference type="Gene3D" id="1.10.10.10">
    <property type="entry name" value="Winged helix-like DNA-binding domain superfamily/Winged helix DNA-binding domain"/>
    <property type="match status" value="1"/>
</dbReference>
<comment type="caution">
    <text evidence="5">The sequence shown here is derived from an EMBL/GenBank/DDBJ whole genome shotgun (WGS) entry which is preliminary data.</text>
</comment>
<dbReference type="Pfam" id="PF00392">
    <property type="entry name" value="GntR"/>
    <property type="match status" value="1"/>
</dbReference>
<dbReference type="SUPFAM" id="SSF46785">
    <property type="entry name" value="Winged helix' DNA-binding domain"/>
    <property type="match status" value="1"/>
</dbReference>
<dbReference type="InterPro" id="IPR036388">
    <property type="entry name" value="WH-like_DNA-bd_sf"/>
</dbReference>
<dbReference type="PANTHER" id="PTHR38445:SF7">
    <property type="entry name" value="GNTR-FAMILY TRANSCRIPTIONAL REGULATOR"/>
    <property type="match status" value="1"/>
</dbReference>
<dbReference type="GO" id="GO:0003677">
    <property type="term" value="F:DNA binding"/>
    <property type="evidence" value="ECO:0007669"/>
    <property type="project" value="UniProtKB-KW"/>
</dbReference>
<keyword evidence="6" id="KW-1185">Reference proteome</keyword>
<name>A0A840S2E8_9BURK</name>
<dbReference type="GO" id="GO:0003700">
    <property type="term" value="F:DNA-binding transcription factor activity"/>
    <property type="evidence" value="ECO:0007669"/>
    <property type="project" value="InterPro"/>
</dbReference>
<dbReference type="Proteomes" id="UP000554837">
    <property type="component" value="Unassembled WGS sequence"/>
</dbReference>
<dbReference type="RefSeq" id="WP_138857666.1">
    <property type="nucleotide sequence ID" value="NZ_CP040709.1"/>
</dbReference>
<evidence type="ECO:0000259" key="4">
    <source>
        <dbReference type="PROSITE" id="PS50949"/>
    </source>
</evidence>
<dbReference type="PROSITE" id="PS50949">
    <property type="entry name" value="HTH_GNTR"/>
    <property type="match status" value="1"/>
</dbReference>
<keyword evidence="3" id="KW-0804">Transcription</keyword>
<dbReference type="CDD" id="cd07377">
    <property type="entry name" value="WHTH_GntR"/>
    <property type="match status" value="1"/>
</dbReference>